<evidence type="ECO:0000256" key="1">
    <source>
        <dbReference type="SAM" id="SignalP"/>
    </source>
</evidence>
<sequence>MTSRSLILLCVLCYCFTVSTAKRMKVEGKEFDVLPYPGDCTKYLVCRKGVCNLGSCMSTYVFDPAAGTCSHQARGFVDCGLRSPKKYSPSW</sequence>
<gene>
    <name evidence="4" type="primary">LOC117235779</name>
</gene>
<proteinExistence type="predicted"/>
<feature type="signal peptide" evidence="1">
    <location>
        <begin position="1"/>
        <end position="21"/>
    </location>
</feature>
<dbReference type="Pfam" id="PF01607">
    <property type="entry name" value="CBM_14"/>
    <property type="match status" value="1"/>
</dbReference>
<dbReference type="RefSeq" id="XP_033354004.1">
    <property type="nucleotide sequence ID" value="XM_033498113.1"/>
</dbReference>
<dbReference type="AlphaFoldDB" id="A0A6J3KQ51"/>
<accession>A0A6J3KQ51</accession>
<keyword evidence="3" id="KW-1185">Reference proteome</keyword>
<protein>
    <submittedName>
        <fullName evidence="4">Uncharacterized protein LOC117235779</fullName>
    </submittedName>
</protein>
<dbReference type="KEGG" id="bvk:117235779"/>
<dbReference type="Gene3D" id="2.170.140.10">
    <property type="entry name" value="Chitin binding domain"/>
    <property type="match status" value="1"/>
</dbReference>
<dbReference type="GO" id="GO:0005576">
    <property type="term" value="C:extracellular region"/>
    <property type="evidence" value="ECO:0007669"/>
    <property type="project" value="InterPro"/>
</dbReference>
<evidence type="ECO:0000313" key="3">
    <source>
        <dbReference type="Proteomes" id="UP000504631"/>
    </source>
</evidence>
<dbReference type="InterPro" id="IPR002557">
    <property type="entry name" value="Chitin-bd_dom"/>
</dbReference>
<keyword evidence="1" id="KW-0732">Signal</keyword>
<dbReference type="Proteomes" id="UP000504631">
    <property type="component" value="Unplaced"/>
</dbReference>
<dbReference type="PROSITE" id="PS50940">
    <property type="entry name" value="CHIT_BIND_II"/>
    <property type="match status" value="1"/>
</dbReference>
<feature type="chain" id="PRO_5026817165" evidence="1">
    <location>
        <begin position="22"/>
        <end position="91"/>
    </location>
</feature>
<dbReference type="InterPro" id="IPR036508">
    <property type="entry name" value="Chitin-bd_dom_sf"/>
</dbReference>
<evidence type="ECO:0000313" key="4">
    <source>
        <dbReference type="RefSeq" id="XP_033354004.1"/>
    </source>
</evidence>
<name>A0A6J3KQ51_9HYME</name>
<evidence type="ECO:0000259" key="2">
    <source>
        <dbReference type="PROSITE" id="PS50940"/>
    </source>
</evidence>
<organism evidence="3 4">
    <name type="scientific">Bombus vosnesenskii</name>
    <dbReference type="NCBI Taxonomy" id="207650"/>
    <lineage>
        <taxon>Eukaryota</taxon>
        <taxon>Metazoa</taxon>
        <taxon>Ecdysozoa</taxon>
        <taxon>Arthropoda</taxon>
        <taxon>Hexapoda</taxon>
        <taxon>Insecta</taxon>
        <taxon>Pterygota</taxon>
        <taxon>Neoptera</taxon>
        <taxon>Endopterygota</taxon>
        <taxon>Hymenoptera</taxon>
        <taxon>Apocrita</taxon>
        <taxon>Aculeata</taxon>
        <taxon>Apoidea</taxon>
        <taxon>Anthophila</taxon>
        <taxon>Apidae</taxon>
        <taxon>Bombus</taxon>
        <taxon>Pyrobombus</taxon>
    </lineage>
</organism>
<dbReference type="GeneID" id="117235779"/>
<reference evidence="4" key="1">
    <citation type="submission" date="2025-08" db="UniProtKB">
        <authorList>
            <consortium name="RefSeq"/>
        </authorList>
    </citation>
    <scope>IDENTIFICATION</scope>
    <source>
        <tissue evidence="4">Muscle</tissue>
    </source>
</reference>
<dbReference type="SUPFAM" id="SSF57625">
    <property type="entry name" value="Invertebrate chitin-binding proteins"/>
    <property type="match status" value="1"/>
</dbReference>
<dbReference type="GO" id="GO:0008061">
    <property type="term" value="F:chitin binding"/>
    <property type="evidence" value="ECO:0007669"/>
    <property type="project" value="InterPro"/>
</dbReference>
<feature type="domain" description="Chitin-binding type-2" evidence="2">
    <location>
        <begin position="23"/>
        <end position="81"/>
    </location>
</feature>